<dbReference type="STRING" id="128403.WA1_47750"/>
<dbReference type="AlphaFoldDB" id="A0A139WY01"/>
<dbReference type="EMBL" id="ANNX02000047">
    <property type="protein sequence ID" value="KYC37317.1"/>
    <property type="molecule type" value="Genomic_DNA"/>
</dbReference>
<dbReference type="RefSeq" id="WP_017747486.1">
    <property type="nucleotide sequence ID" value="NZ_KQ976354.1"/>
</dbReference>
<evidence type="ECO:0000313" key="2">
    <source>
        <dbReference type="Proteomes" id="UP000076925"/>
    </source>
</evidence>
<reference evidence="1 2" key="1">
    <citation type="journal article" date="2013" name="Genome Biol. Evol.">
        <title>Genomes of Stigonematalean cyanobacteria (subsection V) and the evolution of oxygenic photosynthesis from prokaryotes to plastids.</title>
        <authorList>
            <person name="Dagan T."/>
            <person name="Roettger M."/>
            <person name="Stucken K."/>
            <person name="Landan G."/>
            <person name="Koch R."/>
            <person name="Major P."/>
            <person name="Gould S.B."/>
            <person name="Goremykin V.V."/>
            <person name="Rippka R."/>
            <person name="Tandeau de Marsac N."/>
            <person name="Gugger M."/>
            <person name="Lockhart P.J."/>
            <person name="Allen J.F."/>
            <person name="Brune I."/>
            <person name="Maus I."/>
            <person name="Puhler A."/>
            <person name="Martin W.F."/>
        </authorList>
    </citation>
    <scope>NUCLEOTIDE SEQUENCE [LARGE SCALE GENOMIC DNA]</scope>
    <source>
        <strain evidence="1 2">PCC 7110</strain>
    </source>
</reference>
<keyword evidence="2" id="KW-1185">Reference proteome</keyword>
<dbReference type="Proteomes" id="UP000076925">
    <property type="component" value="Unassembled WGS sequence"/>
</dbReference>
<sequence length="87" mass="10039">MDYAELGRRIRLGREDASRSEKLSKFPNEYIEMVFDTYQLCYISLSKLAELLEITLEEAKDELKARNIPINLGVNSELELLSDIENA</sequence>
<organism evidence="1 2">
    <name type="scientific">Scytonema hofmannii PCC 7110</name>
    <dbReference type="NCBI Taxonomy" id="128403"/>
    <lineage>
        <taxon>Bacteria</taxon>
        <taxon>Bacillati</taxon>
        <taxon>Cyanobacteriota</taxon>
        <taxon>Cyanophyceae</taxon>
        <taxon>Nostocales</taxon>
        <taxon>Scytonemataceae</taxon>
        <taxon>Scytonema</taxon>
    </lineage>
</organism>
<name>A0A139WY01_9CYAN</name>
<comment type="caution">
    <text evidence="1">The sequence shown here is derived from an EMBL/GenBank/DDBJ whole genome shotgun (WGS) entry which is preliminary data.</text>
</comment>
<gene>
    <name evidence="1" type="ORF">WA1_47750</name>
</gene>
<dbReference type="OrthoDB" id="504343at2"/>
<proteinExistence type="predicted"/>
<accession>A0A139WY01</accession>
<dbReference type="InterPro" id="IPR005368">
    <property type="entry name" value="UPF0175"/>
</dbReference>
<protein>
    <submittedName>
        <fullName evidence="1">Uncharacterized protein</fullName>
    </submittedName>
</protein>
<dbReference type="Pfam" id="PF03683">
    <property type="entry name" value="UPF0175"/>
    <property type="match status" value="1"/>
</dbReference>
<evidence type="ECO:0000313" key="1">
    <source>
        <dbReference type="EMBL" id="KYC37317.1"/>
    </source>
</evidence>